<dbReference type="Proteomes" id="UP000264002">
    <property type="component" value="Unassembled WGS sequence"/>
</dbReference>
<keyword evidence="1" id="KW-0812">Transmembrane</keyword>
<gene>
    <name evidence="2" type="ORF">DYP60_04360</name>
</gene>
<proteinExistence type="predicted"/>
<dbReference type="AlphaFoldDB" id="A0A372MJU5"/>
<keyword evidence="1" id="KW-1133">Transmembrane helix</keyword>
<accession>A0A372MJU5</accession>
<organism evidence="2 3">
    <name type="scientific">Sphaerochaeta halotolerans</name>
    <dbReference type="NCBI Taxonomy" id="2293840"/>
    <lineage>
        <taxon>Bacteria</taxon>
        <taxon>Pseudomonadati</taxon>
        <taxon>Spirochaetota</taxon>
        <taxon>Spirochaetia</taxon>
        <taxon>Spirochaetales</taxon>
        <taxon>Sphaerochaetaceae</taxon>
        <taxon>Sphaerochaeta</taxon>
    </lineage>
</organism>
<protein>
    <submittedName>
        <fullName evidence="2">Uncharacterized protein</fullName>
    </submittedName>
</protein>
<evidence type="ECO:0000313" key="2">
    <source>
        <dbReference type="EMBL" id="RFU95713.1"/>
    </source>
</evidence>
<keyword evidence="3" id="KW-1185">Reference proteome</keyword>
<feature type="transmembrane region" description="Helical" evidence="1">
    <location>
        <begin position="50"/>
        <end position="69"/>
    </location>
</feature>
<dbReference type="EMBL" id="QUWK01000003">
    <property type="protein sequence ID" value="RFU95713.1"/>
    <property type="molecule type" value="Genomic_DNA"/>
</dbReference>
<sequence>MQLFYHTRSHQPCGILRKTEKHLSTACKETVHLLRRRTGFKRMKQHRNPTILIILLLIAGSALFAGQTITTRHFTFTVPESMEVQVAELKTVFSLQAKPGGTYTYTLQPKGLNTMRLQPANAAHNTITLKAEPLSKERDNATFRSQTLAFSQEELLKASKVFEEAIRRSELVRTWYDLSTTEIDGMFAWKYGYETLTGVLTEVYIIHAGDTLISITTRCTKEEQAIWKPIFEEFLASQITFLDTLKPQETKEVPVVEEKKPELYSYPLFGSAETFFWEKEPDWRSSSFYLPGQGGNKVYTIKTSPDTLKAKGYFCKVSAIGGLKSLLSSPISLQNYLLQSKRDIESQLENNANLKDRAVHRNEIDYENRFYVITYTYAHLYGDESIHGAMIVKVTKENVMVQAEVEWFDRGENLATAIIESIITE</sequence>
<reference evidence="3" key="1">
    <citation type="submission" date="2018-08" db="EMBL/GenBank/DDBJ databases">
        <authorList>
            <person name="Grouzdev D.S."/>
            <person name="Krutkina M.S."/>
        </authorList>
    </citation>
    <scope>NUCLEOTIDE SEQUENCE [LARGE SCALE GENOMIC DNA]</scope>
    <source>
        <strain evidence="3">4-11</strain>
    </source>
</reference>
<comment type="caution">
    <text evidence="2">The sequence shown here is derived from an EMBL/GenBank/DDBJ whole genome shotgun (WGS) entry which is preliminary data.</text>
</comment>
<evidence type="ECO:0000313" key="3">
    <source>
        <dbReference type="Proteomes" id="UP000264002"/>
    </source>
</evidence>
<evidence type="ECO:0000256" key="1">
    <source>
        <dbReference type="SAM" id="Phobius"/>
    </source>
</evidence>
<keyword evidence="1" id="KW-0472">Membrane</keyword>
<name>A0A372MJU5_9SPIR</name>
<reference evidence="2 3" key="2">
    <citation type="submission" date="2018-09" db="EMBL/GenBank/DDBJ databases">
        <title>Genome of Sphaerochaeta halotolerans strain 4-11.</title>
        <authorList>
            <person name="Nazina T.N."/>
            <person name="Sokolova D.S."/>
        </authorList>
    </citation>
    <scope>NUCLEOTIDE SEQUENCE [LARGE SCALE GENOMIC DNA]</scope>
    <source>
        <strain evidence="2 3">4-11</strain>
    </source>
</reference>